<dbReference type="AlphaFoldDB" id="A0A1H5XXB4"/>
<dbReference type="Proteomes" id="UP000236728">
    <property type="component" value="Unassembled WGS sequence"/>
</dbReference>
<gene>
    <name evidence="1" type="ORF">SAMN05421819_2000</name>
</gene>
<accession>A0A1H5XXB4</accession>
<name>A0A1H5XXB4_9BACT</name>
<dbReference type="EMBL" id="FNVA01000003">
    <property type="protein sequence ID" value="SEG15926.1"/>
    <property type="molecule type" value="Genomic_DNA"/>
</dbReference>
<dbReference type="RefSeq" id="WP_103932914.1">
    <property type="nucleotide sequence ID" value="NZ_FNVA01000003.1"/>
</dbReference>
<keyword evidence="2" id="KW-1185">Reference proteome</keyword>
<proteinExistence type="predicted"/>
<protein>
    <submittedName>
        <fullName evidence="1">Uncharacterized protein</fullName>
    </submittedName>
</protein>
<evidence type="ECO:0000313" key="2">
    <source>
        <dbReference type="Proteomes" id="UP000236728"/>
    </source>
</evidence>
<reference evidence="1 2" key="1">
    <citation type="submission" date="2016-10" db="EMBL/GenBank/DDBJ databases">
        <authorList>
            <person name="de Groot N.N."/>
        </authorList>
    </citation>
    <scope>NUCLEOTIDE SEQUENCE [LARGE SCALE GENOMIC DNA]</scope>
    <source>
        <strain evidence="1 2">DSM 22489</strain>
    </source>
</reference>
<sequence length="148" mass="16099">MDFEPTLHKIDAEIAKLQLIRDIVQRLESPSPLPKVKRTKKTPAPAEAKPLALAPPLVVAPAPIAAKPEPSVVVLPPRIRREYHPRAKHAAVDQRALAPARSDRPVFVSRANMQAAVVSVPKQVIPDQQSLEALVRSNLLGSPVHAAR</sequence>
<organism evidence="1 2">
    <name type="scientific">Bryocella elongata</name>
    <dbReference type="NCBI Taxonomy" id="863522"/>
    <lineage>
        <taxon>Bacteria</taxon>
        <taxon>Pseudomonadati</taxon>
        <taxon>Acidobacteriota</taxon>
        <taxon>Terriglobia</taxon>
        <taxon>Terriglobales</taxon>
        <taxon>Acidobacteriaceae</taxon>
        <taxon>Bryocella</taxon>
    </lineage>
</organism>
<evidence type="ECO:0000313" key="1">
    <source>
        <dbReference type="EMBL" id="SEG15926.1"/>
    </source>
</evidence>